<comment type="caution">
    <text evidence="9">The sequence shown here is derived from an EMBL/GenBank/DDBJ whole genome shotgun (WGS) entry which is preliminary data.</text>
</comment>
<proteinExistence type="inferred from homology"/>
<dbReference type="Proteomes" id="UP001499988">
    <property type="component" value="Unassembled WGS sequence"/>
</dbReference>
<name>A0ABP9EAZ9_9GAMM</name>
<comment type="subcellular location">
    <subcellularLocation>
        <location evidence="1">Cell outer membrane</location>
        <topology evidence="1">Multi-pass membrane protein</topology>
    </subcellularLocation>
</comment>
<keyword evidence="4" id="KW-0812">Transmembrane</keyword>
<sequence length="491" mass="52124">MNKTLIAAAMTSTFTLVAAPSYAAGFQLNSQSATGIGRAFAGDAIIADNASVLSRNPAAMALFDQKAVSVGASYVDLDVQINNVEYAGGNLGSIDDAASNTVIPNFYYIQPLSDKWAFGIAAFTNFGTGTDSSSLLSTQAPVNPIPGGAMPLDLIGETEVITMNLNASVSYRINDQFAIGAGLDIVHGSGKLTRAQNAISADADGIGFGGILGATYEVNDNHRFGMSYRFSPNVTATGDIGANLGINGELSYSHSVVGSGWVPNSYTVNLNATDLALGIAADFEELEVPLPDVFQFAGFHQLTDRFALHYTAQWTQWSVFDQVTARNGKISGDFAGTLNANCQGDSAAGEATCLGINAIFDQILPISGERQLFSADLAEVALKEYNWKDSWMLSIGGTYDVTDKLALRAGYMYDQGVVGEIASLSIPDSDRNWYTAGMGYKLSRNASVDLGIAFVRGKEVQLEEDSLFAGTVSATTNSNAVYYSMQYNHRF</sequence>
<organism evidence="9 10">
    <name type="scientific">Ferrimonas pelagia</name>
    <dbReference type="NCBI Taxonomy" id="1177826"/>
    <lineage>
        <taxon>Bacteria</taxon>
        <taxon>Pseudomonadati</taxon>
        <taxon>Pseudomonadota</taxon>
        <taxon>Gammaproteobacteria</taxon>
        <taxon>Alteromonadales</taxon>
        <taxon>Ferrimonadaceae</taxon>
        <taxon>Ferrimonas</taxon>
    </lineage>
</organism>
<evidence type="ECO:0000313" key="10">
    <source>
        <dbReference type="Proteomes" id="UP001499988"/>
    </source>
</evidence>
<comment type="similarity">
    <text evidence="2">Belongs to the OmpP1/FadL family.</text>
</comment>
<evidence type="ECO:0000256" key="4">
    <source>
        <dbReference type="ARBA" id="ARBA00022692"/>
    </source>
</evidence>
<keyword evidence="7" id="KW-0998">Cell outer membrane</keyword>
<keyword evidence="6" id="KW-0472">Membrane</keyword>
<dbReference type="PANTHER" id="PTHR35093">
    <property type="entry name" value="OUTER MEMBRANE PROTEIN NMB0088-RELATED"/>
    <property type="match status" value="1"/>
</dbReference>
<reference evidence="10" key="1">
    <citation type="journal article" date="2019" name="Int. J. Syst. Evol. Microbiol.">
        <title>The Global Catalogue of Microorganisms (GCM) 10K type strain sequencing project: providing services to taxonomists for standard genome sequencing and annotation.</title>
        <authorList>
            <consortium name="The Broad Institute Genomics Platform"/>
            <consortium name="The Broad Institute Genome Sequencing Center for Infectious Disease"/>
            <person name="Wu L."/>
            <person name="Ma J."/>
        </authorList>
    </citation>
    <scope>NUCLEOTIDE SEQUENCE [LARGE SCALE GENOMIC DNA]</scope>
    <source>
        <strain evidence="10">JCM 18401</strain>
    </source>
</reference>
<gene>
    <name evidence="9" type="ORF">GCM10023333_01580</name>
</gene>
<evidence type="ECO:0000313" key="9">
    <source>
        <dbReference type="EMBL" id="GAA4872492.1"/>
    </source>
</evidence>
<evidence type="ECO:0000256" key="3">
    <source>
        <dbReference type="ARBA" id="ARBA00022452"/>
    </source>
</evidence>
<dbReference type="SUPFAM" id="SSF56935">
    <property type="entry name" value="Porins"/>
    <property type="match status" value="1"/>
</dbReference>
<evidence type="ECO:0000256" key="1">
    <source>
        <dbReference type="ARBA" id="ARBA00004571"/>
    </source>
</evidence>
<dbReference type="Gene3D" id="2.40.160.60">
    <property type="entry name" value="Outer membrane protein transport protein (OMPP1/FadL/TodX)"/>
    <property type="match status" value="1"/>
</dbReference>
<evidence type="ECO:0000256" key="5">
    <source>
        <dbReference type="ARBA" id="ARBA00022729"/>
    </source>
</evidence>
<feature type="chain" id="PRO_5047007748" evidence="8">
    <location>
        <begin position="24"/>
        <end position="491"/>
    </location>
</feature>
<dbReference type="PANTHER" id="PTHR35093:SF1">
    <property type="entry name" value="OUTER MEMBRANE LONG-CHAIN FATTY ACID RECEPTOR FADL FAMILY"/>
    <property type="match status" value="1"/>
</dbReference>
<evidence type="ECO:0000256" key="6">
    <source>
        <dbReference type="ARBA" id="ARBA00023136"/>
    </source>
</evidence>
<accession>A0ABP9EAZ9</accession>
<keyword evidence="5 8" id="KW-0732">Signal</keyword>
<evidence type="ECO:0000256" key="2">
    <source>
        <dbReference type="ARBA" id="ARBA00008163"/>
    </source>
</evidence>
<evidence type="ECO:0000256" key="8">
    <source>
        <dbReference type="SAM" id="SignalP"/>
    </source>
</evidence>
<protein>
    <submittedName>
        <fullName evidence="9">TonB-dependent receptor</fullName>
    </submittedName>
</protein>
<keyword evidence="10" id="KW-1185">Reference proteome</keyword>
<feature type="signal peptide" evidence="8">
    <location>
        <begin position="1"/>
        <end position="23"/>
    </location>
</feature>
<dbReference type="InterPro" id="IPR005017">
    <property type="entry name" value="OMPP1/FadL/TodX"/>
</dbReference>
<keyword evidence="9" id="KW-0675">Receptor</keyword>
<dbReference type="EMBL" id="BAABJZ010000003">
    <property type="protein sequence ID" value="GAA4872492.1"/>
    <property type="molecule type" value="Genomic_DNA"/>
</dbReference>
<evidence type="ECO:0000256" key="7">
    <source>
        <dbReference type="ARBA" id="ARBA00023237"/>
    </source>
</evidence>
<keyword evidence="3" id="KW-1134">Transmembrane beta strand</keyword>
<dbReference type="Pfam" id="PF03349">
    <property type="entry name" value="Toluene_X"/>
    <property type="match status" value="1"/>
</dbReference>